<reference evidence="14" key="1">
    <citation type="submission" date="2021-01" db="EMBL/GenBank/DDBJ databases">
        <authorList>
            <person name="Corre E."/>
            <person name="Pelletier E."/>
            <person name="Niang G."/>
            <person name="Scheremetjew M."/>
            <person name="Finn R."/>
            <person name="Kale V."/>
            <person name="Holt S."/>
            <person name="Cochrane G."/>
            <person name="Meng A."/>
            <person name="Brown T."/>
            <person name="Cohen L."/>
        </authorList>
    </citation>
    <scope>NUCLEOTIDE SEQUENCE</scope>
    <source>
        <strain evidence="14">PLY429</strain>
    </source>
</reference>
<evidence type="ECO:0000259" key="12">
    <source>
        <dbReference type="Pfam" id="PF12706"/>
    </source>
</evidence>
<dbReference type="CDD" id="cd07718">
    <property type="entry name" value="RNaseZ_ELAC1_ELAC2-C-term-like_MBL-fold"/>
    <property type="match status" value="1"/>
</dbReference>
<evidence type="ECO:0000256" key="2">
    <source>
        <dbReference type="ARBA" id="ARBA00001947"/>
    </source>
</evidence>
<evidence type="ECO:0000256" key="8">
    <source>
        <dbReference type="ARBA" id="ARBA00022759"/>
    </source>
</evidence>
<evidence type="ECO:0000256" key="1">
    <source>
        <dbReference type="ARBA" id="ARBA00000402"/>
    </source>
</evidence>
<keyword evidence="8" id="KW-0255">Endonuclease</keyword>
<accession>A0A7S1SZH1</accession>
<evidence type="ECO:0000256" key="11">
    <source>
        <dbReference type="SAM" id="MobiDB-lite"/>
    </source>
</evidence>
<dbReference type="Pfam" id="PF13691">
    <property type="entry name" value="Lactamase_B_4"/>
    <property type="match status" value="1"/>
</dbReference>
<evidence type="ECO:0000256" key="10">
    <source>
        <dbReference type="ARBA" id="ARBA00022833"/>
    </source>
</evidence>
<proteinExistence type="inferred from homology"/>
<evidence type="ECO:0000256" key="5">
    <source>
        <dbReference type="ARBA" id="ARBA00022694"/>
    </source>
</evidence>
<dbReference type="InterPro" id="IPR047151">
    <property type="entry name" value="RNZ2-like"/>
</dbReference>
<keyword evidence="7" id="KW-0479">Metal-binding</keyword>
<evidence type="ECO:0000256" key="7">
    <source>
        <dbReference type="ARBA" id="ARBA00022723"/>
    </source>
</evidence>
<feature type="domain" description="Metallo-beta-lactamase" evidence="12">
    <location>
        <begin position="479"/>
        <end position="690"/>
    </location>
</feature>
<dbReference type="GO" id="GO:0046872">
    <property type="term" value="F:metal ion binding"/>
    <property type="evidence" value="ECO:0007669"/>
    <property type="project" value="UniProtKB-KW"/>
</dbReference>
<organism evidence="14">
    <name type="scientific">Tetraselmis chuii</name>
    <dbReference type="NCBI Taxonomy" id="63592"/>
    <lineage>
        <taxon>Eukaryota</taxon>
        <taxon>Viridiplantae</taxon>
        <taxon>Chlorophyta</taxon>
        <taxon>core chlorophytes</taxon>
        <taxon>Chlorodendrophyceae</taxon>
        <taxon>Chlorodendrales</taxon>
        <taxon>Chlorodendraceae</taxon>
        <taxon>Tetraselmis</taxon>
    </lineage>
</organism>
<feature type="region of interest" description="Disordered" evidence="11">
    <location>
        <begin position="166"/>
        <end position="196"/>
    </location>
</feature>
<dbReference type="Gene3D" id="3.60.15.10">
    <property type="entry name" value="Ribonuclease Z/Hydroxyacylglutathione hydrolase-like"/>
    <property type="match status" value="2"/>
</dbReference>
<dbReference type="InterPro" id="IPR036866">
    <property type="entry name" value="RibonucZ/Hydroxyglut_hydro"/>
</dbReference>
<keyword evidence="9" id="KW-0378">Hydrolase</keyword>
<keyword evidence="5" id="KW-0819">tRNA processing</keyword>
<dbReference type="Pfam" id="PF12706">
    <property type="entry name" value="Lactamase_B_2"/>
    <property type="match status" value="1"/>
</dbReference>
<dbReference type="PANTHER" id="PTHR12553:SF49">
    <property type="entry name" value="ZINC PHOSPHODIESTERASE ELAC PROTEIN 2"/>
    <property type="match status" value="1"/>
</dbReference>
<keyword evidence="10" id="KW-0862">Zinc</keyword>
<dbReference type="GO" id="GO:0042781">
    <property type="term" value="F:3'-tRNA processing endoribonuclease activity"/>
    <property type="evidence" value="ECO:0007669"/>
    <property type="project" value="UniProtKB-EC"/>
</dbReference>
<feature type="domain" description="tRNase Z endonuclease" evidence="13">
    <location>
        <begin position="38"/>
        <end position="90"/>
    </location>
</feature>
<dbReference type="InterPro" id="IPR001279">
    <property type="entry name" value="Metallo-B-lactamas"/>
</dbReference>
<dbReference type="AlphaFoldDB" id="A0A7S1SZH1"/>
<evidence type="ECO:0000256" key="3">
    <source>
        <dbReference type="ARBA" id="ARBA00007823"/>
    </source>
</evidence>
<sequence length="741" mass="80559">MGIKKDRVTAVRGKATSLNVRSPNTCAHVQILGAGGDIGGVPSAMLFFDHTRFVFNLPEGFQRYAAENKFKLNKISAAMFTRSSMEAAGGLPGMVLSVQDQEETMELAMYGHKRLHSLVDAMHTFISSSHLDRIGKHFFGDTPLEPVFEDSVVSIRSVVITAAPNPESVKQSPSAAANENAEREVKRQRASYHGRDNSNLDPVVCYVAKLADTPGKFMPEKAAALNVPKGPKFAQLVRGESVEASDGTIVRPDQVLGPGVPGSTVIVVDCPTIGYLPSLLTKLASFVIDSSSESREHSGTVCLVHLSPQQVVSDAQYVSWMKTFGDKATHIMASECNGETVLFSAARLQRSLHAVDQDVFPLHSTRTSNTFPMSSQVPNCVPGRNRLKFHLRPVSRIGVDESEVPIPTEDKAVTDEAFTQLLLKAQATQIGSHIPATIANISRSECEITLLGTGSSIPSKYRNVTGIYVNLFDAGGMMLDCGEDSYGQMVRRFGVEGAQRAIAGLKLIWVSHIHADHHVGLARLLAVRQHVLGPSCDPILLVGPKPLREVLQSLSKLESLAYDWVDGINLLNPSQQPDWWTVEASVTAKVQSALSSLGLKSMYNVRAVHCAHSWGVVFQSRRGWKVMFSGDTRPCADMVNAAKGADLVIHEATFDDDMPDEALAKRHSMTGEAVRVGADAGAYRTLLTHFSQRYPKIPVVAPSFQDSTCIAFDLMSVNLADVPRLPSYIPVLQHLFKDVAD</sequence>
<evidence type="ECO:0000313" key="14">
    <source>
        <dbReference type="EMBL" id="CAD9212742.1"/>
    </source>
</evidence>
<feature type="compositionally biased region" description="Basic and acidic residues" evidence="11">
    <location>
        <begin position="180"/>
        <end position="196"/>
    </location>
</feature>
<comment type="similarity">
    <text evidence="3">Belongs to the RNase Z family.</text>
</comment>
<keyword evidence="6" id="KW-0540">Nuclease</keyword>
<dbReference type="EC" id="3.1.26.11" evidence="4"/>
<dbReference type="InterPro" id="IPR027794">
    <property type="entry name" value="tRNase_Z_dom"/>
</dbReference>
<evidence type="ECO:0000256" key="9">
    <source>
        <dbReference type="ARBA" id="ARBA00022801"/>
    </source>
</evidence>
<dbReference type="GO" id="GO:0005739">
    <property type="term" value="C:mitochondrion"/>
    <property type="evidence" value="ECO:0007669"/>
    <property type="project" value="TreeGrafter"/>
</dbReference>
<dbReference type="SUPFAM" id="SSF56281">
    <property type="entry name" value="Metallo-hydrolase/oxidoreductase"/>
    <property type="match status" value="2"/>
</dbReference>
<comment type="catalytic activity">
    <reaction evidence="1">
        <text>Endonucleolytic cleavage of RNA, removing extra 3' nucleotides from tRNA precursor, generating 3' termini of tRNAs. A 3'-hydroxy group is left at the tRNA terminus and a 5'-phosphoryl group is left at the trailer molecule.</text>
        <dbReference type="EC" id="3.1.26.11"/>
    </reaction>
</comment>
<comment type="cofactor">
    <cofactor evidence="2">
        <name>Zn(2+)</name>
        <dbReference type="ChEBI" id="CHEBI:29105"/>
    </cofactor>
</comment>
<dbReference type="PANTHER" id="PTHR12553">
    <property type="entry name" value="ZINC PHOSPHODIESTERASE ELAC PROTEIN 2"/>
    <property type="match status" value="1"/>
</dbReference>
<dbReference type="GO" id="GO:1990180">
    <property type="term" value="P:mitochondrial tRNA 3'-end processing"/>
    <property type="evidence" value="ECO:0007669"/>
    <property type="project" value="TreeGrafter"/>
</dbReference>
<name>A0A7S1SZH1_9CHLO</name>
<protein>
    <recommendedName>
        <fullName evidence="4">ribonuclease Z</fullName>
        <ecNumber evidence="4">3.1.26.11</ecNumber>
    </recommendedName>
</protein>
<evidence type="ECO:0000256" key="4">
    <source>
        <dbReference type="ARBA" id="ARBA00012477"/>
    </source>
</evidence>
<gene>
    <name evidence="14" type="ORF">TCHU04912_LOCUS14981</name>
</gene>
<dbReference type="EMBL" id="HBGG01028933">
    <property type="protein sequence ID" value="CAD9212742.1"/>
    <property type="molecule type" value="Transcribed_RNA"/>
</dbReference>
<evidence type="ECO:0000256" key="6">
    <source>
        <dbReference type="ARBA" id="ARBA00022722"/>
    </source>
</evidence>
<feature type="compositionally biased region" description="Polar residues" evidence="11">
    <location>
        <begin position="168"/>
        <end position="177"/>
    </location>
</feature>
<evidence type="ECO:0000259" key="13">
    <source>
        <dbReference type="Pfam" id="PF13691"/>
    </source>
</evidence>